<proteinExistence type="predicted"/>
<organism evidence="1">
    <name type="scientific">Arundo donax</name>
    <name type="common">Giant reed</name>
    <name type="synonym">Donax arundinaceus</name>
    <dbReference type="NCBI Taxonomy" id="35708"/>
    <lineage>
        <taxon>Eukaryota</taxon>
        <taxon>Viridiplantae</taxon>
        <taxon>Streptophyta</taxon>
        <taxon>Embryophyta</taxon>
        <taxon>Tracheophyta</taxon>
        <taxon>Spermatophyta</taxon>
        <taxon>Magnoliopsida</taxon>
        <taxon>Liliopsida</taxon>
        <taxon>Poales</taxon>
        <taxon>Poaceae</taxon>
        <taxon>PACMAD clade</taxon>
        <taxon>Arundinoideae</taxon>
        <taxon>Arundineae</taxon>
        <taxon>Arundo</taxon>
    </lineage>
</organism>
<reference evidence="1" key="2">
    <citation type="journal article" date="2015" name="Data Brief">
        <title>Shoot transcriptome of the giant reed, Arundo donax.</title>
        <authorList>
            <person name="Barrero R.A."/>
            <person name="Guerrero F.D."/>
            <person name="Moolhuijzen P."/>
            <person name="Goolsby J.A."/>
            <person name="Tidwell J."/>
            <person name="Bellgard S.E."/>
            <person name="Bellgard M.I."/>
        </authorList>
    </citation>
    <scope>NUCLEOTIDE SEQUENCE</scope>
    <source>
        <tissue evidence="1">Shoot tissue taken approximately 20 cm above the soil surface</tissue>
    </source>
</reference>
<accession>A0A0A9CZB6</accession>
<evidence type="ECO:0000313" key="1">
    <source>
        <dbReference type="EMBL" id="JAD79783.1"/>
    </source>
</evidence>
<sequence length="66" mass="7360">MGLETRFMAPSCFIRCNLVLLTPSCSATSFIVLRLDIGISRSFDTSTSIFLRPHLDLPLETSTRIP</sequence>
<protein>
    <submittedName>
        <fullName evidence="1">Uncharacterized protein</fullName>
    </submittedName>
</protein>
<dbReference type="EMBL" id="GBRH01218112">
    <property type="protein sequence ID" value="JAD79783.1"/>
    <property type="molecule type" value="Transcribed_RNA"/>
</dbReference>
<dbReference type="AlphaFoldDB" id="A0A0A9CZB6"/>
<reference evidence="1" key="1">
    <citation type="submission" date="2014-09" db="EMBL/GenBank/DDBJ databases">
        <authorList>
            <person name="Magalhaes I.L.F."/>
            <person name="Oliveira U."/>
            <person name="Santos F.R."/>
            <person name="Vidigal T.H.D.A."/>
            <person name="Brescovit A.D."/>
            <person name="Santos A.J."/>
        </authorList>
    </citation>
    <scope>NUCLEOTIDE SEQUENCE</scope>
    <source>
        <tissue evidence="1">Shoot tissue taken approximately 20 cm above the soil surface</tissue>
    </source>
</reference>
<name>A0A0A9CZB6_ARUDO</name>